<dbReference type="EMBL" id="MPTB01000044">
    <property type="protein sequence ID" value="OMD41633.1"/>
    <property type="molecule type" value="Genomic_DNA"/>
</dbReference>
<name>A0ABX3H3K2_PAEBO</name>
<gene>
    <name evidence="1" type="ORF">BSK56_27015</name>
</gene>
<proteinExistence type="predicted"/>
<dbReference type="PANTHER" id="PTHR43434">
    <property type="entry name" value="PHOSPHOGLYCOLATE PHOSPHATASE"/>
    <property type="match status" value="1"/>
</dbReference>
<dbReference type="NCBIfam" id="TIGR01549">
    <property type="entry name" value="HAD-SF-IA-v1"/>
    <property type="match status" value="1"/>
</dbReference>
<dbReference type="InterPro" id="IPR041492">
    <property type="entry name" value="HAD_2"/>
</dbReference>
<dbReference type="NCBIfam" id="TIGR01509">
    <property type="entry name" value="HAD-SF-IA-v3"/>
    <property type="match status" value="1"/>
</dbReference>
<dbReference type="InterPro" id="IPR023214">
    <property type="entry name" value="HAD_sf"/>
</dbReference>
<sequence length="222" mass="24565">MSIQAVLFDFDGTLADTLPVSFSAFKAVFKQYDNREVTNDELVAMFGPTEEDIIGGNFKDKASVLQGIHDYYSLYEKGHFEEDFQPDQGIMDLLHLLKGQGVKLAVITGKSRRAFEISTGALNMTDFFDITITGDDVDRPKPDPEGIHKALNILGLDPAEAVFVGDSNADILAGKAAGLRTYGVRWLSTFQSLVYDVSPDGIFSNVDEFRELLAKEIRIQDN</sequence>
<dbReference type="SUPFAM" id="SSF56784">
    <property type="entry name" value="HAD-like"/>
    <property type="match status" value="1"/>
</dbReference>
<dbReference type="SFLD" id="SFLDG01129">
    <property type="entry name" value="C1.5:_HAD__Beta-PGM__Phosphata"/>
    <property type="match status" value="1"/>
</dbReference>
<dbReference type="InterPro" id="IPR023198">
    <property type="entry name" value="PGP-like_dom2"/>
</dbReference>
<reference evidence="1 2" key="1">
    <citation type="submission" date="2016-10" db="EMBL/GenBank/DDBJ databases">
        <title>Paenibacillus species isolates.</title>
        <authorList>
            <person name="Beno S.M."/>
        </authorList>
    </citation>
    <scope>NUCLEOTIDE SEQUENCE [LARGE SCALE GENOMIC DNA]</scope>
    <source>
        <strain evidence="1 2">FSL H7-0744</strain>
    </source>
</reference>
<dbReference type="Gene3D" id="1.10.150.240">
    <property type="entry name" value="Putative phosphatase, domain 2"/>
    <property type="match status" value="1"/>
</dbReference>
<dbReference type="Pfam" id="PF13419">
    <property type="entry name" value="HAD_2"/>
    <property type="match status" value="1"/>
</dbReference>
<organism evidence="1 2">
    <name type="scientific">Paenibacillus borealis</name>
    <dbReference type="NCBI Taxonomy" id="160799"/>
    <lineage>
        <taxon>Bacteria</taxon>
        <taxon>Bacillati</taxon>
        <taxon>Bacillota</taxon>
        <taxon>Bacilli</taxon>
        <taxon>Bacillales</taxon>
        <taxon>Paenibacillaceae</taxon>
        <taxon>Paenibacillus</taxon>
    </lineage>
</organism>
<dbReference type="InterPro" id="IPR050155">
    <property type="entry name" value="HAD-like_hydrolase_sf"/>
</dbReference>
<evidence type="ECO:0008006" key="3">
    <source>
        <dbReference type="Google" id="ProtNLM"/>
    </source>
</evidence>
<dbReference type="SFLD" id="SFLDG01135">
    <property type="entry name" value="C1.5.6:_HAD__Beta-PGM__Phospha"/>
    <property type="match status" value="1"/>
</dbReference>
<dbReference type="PRINTS" id="PR00413">
    <property type="entry name" value="HADHALOGNASE"/>
</dbReference>
<evidence type="ECO:0000313" key="2">
    <source>
        <dbReference type="Proteomes" id="UP000187412"/>
    </source>
</evidence>
<dbReference type="SFLD" id="SFLDS00003">
    <property type="entry name" value="Haloacid_Dehalogenase"/>
    <property type="match status" value="1"/>
</dbReference>
<evidence type="ECO:0000313" key="1">
    <source>
        <dbReference type="EMBL" id="OMD41633.1"/>
    </source>
</evidence>
<keyword evidence="2" id="KW-1185">Reference proteome</keyword>
<accession>A0ABX3H3K2</accession>
<dbReference type="Proteomes" id="UP000187412">
    <property type="component" value="Unassembled WGS sequence"/>
</dbReference>
<dbReference type="InterPro" id="IPR036412">
    <property type="entry name" value="HAD-like_sf"/>
</dbReference>
<protein>
    <recommendedName>
        <fullName evidence="3">HAD family hydrolase</fullName>
    </recommendedName>
</protein>
<dbReference type="RefSeq" id="WP_038601151.1">
    <property type="nucleotide sequence ID" value="NZ_MPTB01000044.1"/>
</dbReference>
<comment type="caution">
    <text evidence="1">The sequence shown here is derived from an EMBL/GenBank/DDBJ whole genome shotgun (WGS) entry which is preliminary data.</text>
</comment>
<dbReference type="PANTHER" id="PTHR43434:SF1">
    <property type="entry name" value="PHOSPHOGLYCOLATE PHOSPHATASE"/>
    <property type="match status" value="1"/>
</dbReference>
<dbReference type="Gene3D" id="3.40.50.1000">
    <property type="entry name" value="HAD superfamily/HAD-like"/>
    <property type="match status" value="1"/>
</dbReference>
<dbReference type="InterPro" id="IPR006439">
    <property type="entry name" value="HAD-SF_hydro_IA"/>
</dbReference>